<evidence type="ECO:0000256" key="1">
    <source>
        <dbReference type="ARBA" id="ARBA00001946"/>
    </source>
</evidence>
<dbReference type="PANTHER" id="PTHR47707:SF1">
    <property type="entry name" value="NUDIX HYDROLASE FAMILY PROTEIN"/>
    <property type="match status" value="1"/>
</dbReference>
<dbReference type="InterPro" id="IPR020476">
    <property type="entry name" value="Nudix_hydrolase"/>
</dbReference>
<dbReference type="InterPro" id="IPR013785">
    <property type="entry name" value="Aldolase_TIM"/>
</dbReference>
<evidence type="ECO:0000256" key="16">
    <source>
        <dbReference type="ARBA" id="ARBA00042798"/>
    </source>
</evidence>
<dbReference type="Pfam" id="PF00293">
    <property type="entry name" value="NUDIX"/>
    <property type="match status" value="1"/>
</dbReference>
<evidence type="ECO:0000256" key="17">
    <source>
        <dbReference type="RuleBase" id="RU003476"/>
    </source>
</evidence>
<comment type="caution">
    <text evidence="19">The sequence shown here is derived from an EMBL/GenBank/DDBJ whole genome shotgun (WGS) entry which is preliminary data.</text>
</comment>
<dbReference type="InterPro" id="IPR000086">
    <property type="entry name" value="NUDIX_hydrolase_dom"/>
</dbReference>
<dbReference type="Gene3D" id="3.20.20.70">
    <property type="entry name" value="Aldolase class I"/>
    <property type="match status" value="1"/>
</dbReference>
<dbReference type="PRINTS" id="PR00502">
    <property type="entry name" value="NUDIXFAMILY"/>
</dbReference>
<keyword evidence="4" id="KW-0235">DNA replication</keyword>
<dbReference type="Proteomes" id="UP001597044">
    <property type="component" value="Unassembled WGS sequence"/>
</dbReference>
<dbReference type="PROSITE" id="PS51462">
    <property type="entry name" value="NUDIX"/>
    <property type="match status" value="1"/>
</dbReference>
<dbReference type="SUPFAM" id="SSF51391">
    <property type="entry name" value="Thiamin phosphate synthase"/>
    <property type="match status" value="1"/>
</dbReference>
<keyword evidence="5" id="KW-0479">Metal-binding</keyword>
<accession>A0ABW3HFT5</accession>
<dbReference type="Gene3D" id="3.90.79.10">
    <property type="entry name" value="Nucleoside Triphosphate Pyrophosphohydrolase"/>
    <property type="match status" value="1"/>
</dbReference>
<dbReference type="NCBIfam" id="NF006530">
    <property type="entry name" value="PRK08999.1"/>
    <property type="match status" value="1"/>
</dbReference>
<dbReference type="GO" id="GO:0016787">
    <property type="term" value="F:hydrolase activity"/>
    <property type="evidence" value="ECO:0007669"/>
    <property type="project" value="UniProtKB-KW"/>
</dbReference>
<evidence type="ECO:0000256" key="4">
    <source>
        <dbReference type="ARBA" id="ARBA00022705"/>
    </source>
</evidence>
<keyword evidence="9" id="KW-0234">DNA repair</keyword>
<dbReference type="InterPro" id="IPR036206">
    <property type="entry name" value="ThiamineP_synth_sf"/>
</dbReference>
<evidence type="ECO:0000256" key="8">
    <source>
        <dbReference type="ARBA" id="ARBA00022842"/>
    </source>
</evidence>
<gene>
    <name evidence="19" type="ORF">ACFQ0F_06890</name>
</gene>
<evidence type="ECO:0000259" key="18">
    <source>
        <dbReference type="PROSITE" id="PS51462"/>
    </source>
</evidence>
<evidence type="ECO:0000256" key="14">
    <source>
        <dbReference type="ARBA" id="ARBA00041592"/>
    </source>
</evidence>
<dbReference type="PANTHER" id="PTHR47707">
    <property type="entry name" value="8-OXO-DGTP DIPHOSPHATASE"/>
    <property type="match status" value="1"/>
</dbReference>
<keyword evidence="7 17" id="KW-0378">Hydrolase</keyword>
<evidence type="ECO:0000256" key="9">
    <source>
        <dbReference type="ARBA" id="ARBA00023204"/>
    </source>
</evidence>
<evidence type="ECO:0000256" key="15">
    <source>
        <dbReference type="ARBA" id="ARBA00041979"/>
    </source>
</evidence>
<evidence type="ECO:0000256" key="10">
    <source>
        <dbReference type="ARBA" id="ARBA00035861"/>
    </source>
</evidence>
<dbReference type="EMBL" id="JBHTIT010000001">
    <property type="protein sequence ID" value="MFD0950112.1"/>
    <property type="molecule type" value="Genomic_DNA"/>
</dbReference>
<comment type="catalytic activity">
    <reaction evidence="10">
        <text>8-oxo-dGTP + H2O = 8-oxo-dGMP + diphosphate + H(+)</text>
        <dbReference type="Rhea" id="RHEA:31575"/>
        <dbReference type="ChEBI" id="CHEBI:15377"/>
        <dbReference type="ChEBI" id="CHEBI:15378"/>
        <dbReference type="ChEBI" id="CHEBI:33019"/>
        <dbReference type="ChEBI" id="CHEBI:63224"/>
        <dbReference type="ChEBI" id="CHEBI:77896"/>
        <dbReference type="EC" id="3.6.1.55"/>
    </reaction>
</comment>
<keyword evidence="8" id="KW-0460">Magnesium</keyword>
<sequence>MRVVVAVCRNELGEVLLAQRAAKAHLGGTWEFPGGKVETGESDEAALARELREEVGLDLPRSAAALFQPLLTRQFNYPDRSLTIVAYTLALNAAQCALLQGREGQALRWEKPEAISLLPTPAANAPLIAALRWPSCWHITPNFAFNDSASESAVLGWVAERCTLSGVNHGLVLRLPQWSLVAYVALAKRALALTEVVGLPLLLHGDVRACASVGAFGFHASSSQALQWQQQALSKADVLPTGYCLAVATHGADELALAQAVAADWAWLSPVLPTPSHPDAAGLGWPAWAALAQATTLPVYALGGLRQSQVAQARSHGGVGVAGISGF</sequence>
<evidence type="ECO:0000256" key="7">
    <source>
        <dbReference type="ARBA" id="ARBA00022801"/>
    </source>
</evidence>
<evidence type="ECO:0000256" key="3">
    <source>
        <dbReference type="ARBA" id="ARBA00022457"/>
    </source>
</evidence>
<evidence type="ECO:0000256" key="2">
    <source>
        <dbReference type="ARBA" id="ARBA00005582"/>
    </source>
</evidence>
<dbReference type="InterPro" id="IPR020084">
    <property type="entry name" value="NUDIX_hydrolase_CS"/>
</dbReference>
<keyword evidence="6" id="KW-0227">DNA damage</keyword>
<proteinExistence type="inferred from homology"/>
<dbReference type="SUPFAM" id="SSF55811">
    <property type="entry name" value="Nudix"/>
    <property type="match status" value="1"/>
</dbReference>
<protein>
    <recommendedName>
        <fullName evidence="13">8-oxo-dGTP diphosphatase</fullName>
        <ecNumber evidence="12">3.6.1.55</ecNumber>
    </recommendedName>
    <alternativeName>
        <fullName evidence="16">7,8-dihydro-8-oxoguanine-triphosphatase</fullName>
    </alternativeName>
    <alternativeName>
        <fullName evidence="15">Mutator protein MutT</fullName>
    </alternativeName>
    <alternativeName>
        <fullName evidence="14">dGTP pyrophosphohydrolase</fullName>
    </alternativeName>
</protein>
<dbReference type="EC" id="3.6.1.55" evidence="12"/>
<dbReference type="InterPro" id="IPR047127">
    <property type="entry name" value="MutT-like"/>
</dbReference>
<dbReference type="CDD" id="cd03425">
    <property type="entry name" value="NUDIX_MutT_NudA_like"/>
    <property type="match status" value="1"/>
</dbReference>
<evidence type="ECO:0000313" key="20">
    <source>
        <dbReference type="Proteomes" id="UP001597044"/>
    </source>
</evidence>
<evidence type="ECO:0000256" key="13">
    <source>
        <dbReference type="ARBA" id="ARBA00040794"/>
    </source>
</evidence>
<keyword evidence="3" id="KW-0515">Mutator protein</keyword>
<comment type="cofactor">
    <cofactor evidence="1">
        <name>Mg(2+)</name>
        <dbReference type="ChEBI" id="CHEBI:18420"/>
    </cofactor>
</comment>
<dbReference type="PROSITE" id="PS00893">
    <property type="entry name" value="NUDIX_BOX"/>
    <property type="match status" value="1"/>
</dbReference>
<name>A0ABW3HFT5_9GAMM</name>
<comment type="similarity">
    <text evidence="2 17">Belongs to the Nudix hydrolase family.</text>
</comment>
<evidence type="ECO:0000256" key="12">
    <source>
        <dbReference type="ARBA" id="ARBA00038905"/>
    </source>
</evidence>
<evidence type="ECO:0000313" key="19">
    <source>
        <dbReference type="EMBL" id="MFD0950112.1"/>
    </source>
</evidence>
<organism evidence="19 20">
    <name type="scientific">Paraperlucidibaca wandonensis</name>
    <dbReference type="NCBI Taxonomy" id="1268273"/>
    <lineage>
        <taxon>Bacteria</taxon>
        <taxon>Pseudomonadati</taxon>
        <taxon>Pseudomonadota</taxon>
        <taxon>Gammaproteobacteria</taxon>
        <taxon>Moraxellales</taxon>
        <taxon>Moraxellaceae</taxon>
        <taxon>Paraperlucidibaca</taxon>
    </lineage>
</organism>
<dbReference type="Pfam" id="PF02581">
    <property type="entry name" value="TMP-TENI"/>
    <property type="match status" value="1"/>
</dbReference>
<dbReference type="CDD" id="cd00564">
    <property type="entry name" value="TMP_TenI"/>
    <property type="match status" value="1"/>
</dbReference>
<feature type="domain" description="Nudix hydrolase" evidence="18">
    <location>
        <begin position="1"/>
        <end position="132"/>
    </location>
</feature>
<dbReference type="InterPro" id="IPR022998">
    <property type="entry name" value="ThiamineP_synth_TenI"/>
</dbReference>
<dbReference type="InterPro" id="IPR015797">
    <property type="entry name" value="NUDIX_hydrolase-like_dom_sf"/>
</dbReference>
<keyword evidence="20" id="KW-1185">Reference proteome</keyword>
<comment type="catalytic activity">
    <reaction evidence="11">
        <text>8-oxo-GTP + H2O = 8-oxo-GMP + diphosphate + H(+)</text>
        <dbReference type="Rhea" id="RHEA:67616"/>
        <dbReference type="ChEBI" id="CHEBI:15377"/>
        <dbReference type="ChEBI" id="CHEBI:15378"/>
        <dbReference type="ChEBI" id="CHEBI:33019"/>
        <dbReference type="ChEBI" id="CHEBI:143553"/>
        <dbReference type="ChEBI" id="CHEBI:145694"/>
    </reaction>
</comment>
<reference evidence="20" key="1">
    <citation type="journal article" date="2019" name="Int. J. Syst. Evol. Microbiol.">
        <title>The Global Catalogue of Microorganisms (GCM) 10K type strain sequencing project: providing services to taxonomists for standard genome sequencing and annotation.</title>
        <authorList>
            <consortium name="The Broad Institute Genomics Platform"/>
            <consortium name="The Broad Institute Genome Sequencing Center for Infectious Disease"/>
            <person name="Wu L."/>
            <person name="Ma J."/>
        </authorList>
    </citation>
    <scope>NUCLEOTIDE SEQUENCE [LARGE SCALE GENOMIC DNA]</scope>
    <source>
        <strain evidence="20">CCUG 63419</strain>
    </source>
</reference>
<evidence type="ECO:0000256" key="11">
    <source>
        <dbReference type="ARBA" id="ARBA00036904"/>
    </source>
</evidence>
<dbReference type="RefSeq" id="WP_379070521.1">
    <property type="nucleotide sequence ID" value="NZ_JBHTIT010000001.1"/>
</dbReference>
<evidence type="ECO:0000256" key="6">
    <source>
        <dbReference type="ARBA" id="ARBA00022763"/>
    </source>
</evidence>
<evidence type="ECO:0000256" key="5">
    <source>
        <dbReference type="ARBA" id="ARBA00022723"/>
    </source>
</evidence>